<protein>
    <submittedName>
        <fullName evidence="1">Uncharacterized protein</fullName>
    </submittedName>
</protein>
<reference evidence="1 2" key="1">
    <citation type="submission" date="2020-10" db="EMBL/GenBank/DDBJ databases">
        <title>Degradation of 1,4-Dioxane by Xanthobacter sp. YN2, via a Novel Group-2 Soluble Di-Iron Monooxygenase.</title>
        <authorList>
            <person name="Ma F."/>
            <person name="Wang Y."/>
            <person name="Yang J."/>
            <person name="Guo H."/>
            <person name="Su D."/>
            <person name="Yu L."/>
        </authorList>
    </citation>
    <scope>NUCLEOTIDE SEQUENCE [LARGE SCALE GENOMIC DNA]</scope>
    <source>
        <strain evidence="1 2">YN2</strain>
    </source>
</reference>
<proteinExistence type="predicted"/>
<dbReference type="RefSeq" id="WP_203194226.1">
    <property type="nucleotide sequence ID" value="NZ_CP063362.1"/>
</dbReference>
<sequence>MALVVIIVAGERLRPSRGNANFIDGNSRLYPELENSGVKAHAGGGV</sequence>
<gene>
    <name evidence="1" type="ORF">EZH22_02485</name>
</gene>
<organism evidence="1 2">
    <name type="scientific">Xanthobacter dioxanivorans</name>
    <dbReference type="NCBI Taxonomy" id="2528964"/>
    <lineage>
        <taxon>Bacteria</taxon>
        <taxon>Pseudomonadati</taxon>
        <taxon>Pseudomonadota</taxon>
        <taxon>Alphaproteobacteria</taxon>
        <taxon>Hyphomicrobiales</taxon>
        <taxon>Xanthobacteraceae</taxon>
        <taxon>Xanthobacter</taxon>
    </lineage>
</organism>
<keyword evidence="2" id="KW-1185">Reference proteome</keyword>
<name>A0A974SJI9_9HYPH</name>
<dbReference type="AlphaFoldDB" id="A0A974SJI9"/>
<dbReference type="EMBL" id="CP063362">
    <property type="protein sequence ID" value="QRG07314.1"/>
    <property type="molecule type" value="Genomic_DNA"/>
</dbReference>
<evidence type="ECO:0000313" key="2">
    <source>
        <dbReference type="Proteomes" id="UP000596427"/>
    </source>
</evidence>
<dbReference type="Proteomes" id="UP000596427">
    <property type="component" value="Chromosome"/>
</dbReference>
<evidence type="ECO:0000313" key="1">
    <source>
        <dbReference type="EMBL" id="QRG07314.1"/>
    </source>
</evidence>
<dbReference type="KEGG" id="xdi:EZH22_02485"/>
<accession>A0A974SJI9</accession>